<evidence type="ECO:0000313" key="2">
    <source>
        <dbReference type="EMBL" id="AWM39821.1"/>
    </source>
</evidence>
<proteinExistence type="predicted"/>
<feature type="domain" description="N-terminal" evidence="1">
    <location>
        <begin position="44"/>
        <end position="109"/>
    </location>
</feature>
<dbReference type="AlphaFoldDB" id="A0A2Z3H4M1"/>
<gene>
    <name evidence="2" type="ORF">C1280_24310</name>
</gene>
<name>A0A2Z3H4M1_9BACT</name>
<evidence type="ECO:0000259" key="1">
    <source>
        <dbReference type="Pfam" id="PF08401"/>
    </source>
</evidence>
<accession>A0A2Z3H4M1</accession>
<organism evidence="2 3">
    <name type="scientific">Gemmata obscuriglobus</name>
    <dbReference type="NCBI Taxonomy" id="114"/>
    <lineage>
        <taxon>Bacteria</taxon>
        <taxon>Pseudomonadati</taxon>
        <taxon>Planctomycetota</taxon>
        <taxon>Planctomycetia</taxon>
        <taxon>Gemmatales</taxon>
        <taxon>Gemmataceae</taxon>
        <taxon>Gemmata</taxon>
    </lineage>
</organism>
<evidence type="ECO:0000313" key="3">
    <source>
        <dbReference type="Proteomes" id="UP000245802"/>
    </source>
</evidence>
<dbReference type="Proteomes" id="UP000245802">
    <property type="component" value="Chromosome"/>
</dbReference>
<dbReference type="RefSeq" id="WP_010035253.1">
    <property type="nucleotide sequence ID" value="NZ_CP025958.1"/>
</dbReference>
<dbReference type="EMBL" id="CP025958">
    <property type="protein sequence ID" value="AWM39821.1"/>
    <property type="molecule type" value="Genomic_DNA"/>
</dbReference>
<dbReference type="OrthoDB" id="9803716at2"/>
<dbReference type="GO" id="GO:0003697">
    <property type="term" value="F:single-stranded DNA binding"/>
    <property type="evidence" value="ECO:0007669"/>
    <property type="project" value="InterPro"/>
</dbReference>
<dbReference type="KEGG" id="gog:C1280_24310"/>
<sequence>MKYFGSAEEAAAGIVKAFENPTALPAPLATLFVRTGDDIPCRKWSWRNQLLVALAGHTDARGFRQWQGVGRFVKKGEKSLTILAPIIKNVKDEETGQDKEILIGFRGIPVFGIGQTDGAPLPPADPEAERWVESLPLVEVARKWGLRVEVFEGEGSGRHGFYRRKQLIGLGVKNLSTWAHELVHAADDRAGNLKEKGQHWRSETVAQLGAAVLLRLLGSEEDADLGGSWRYIAGYALSERLDVVSACCAVLERVCEAVRLILDTAEEIAAAGAAKDETQVPVNS</sequence>
<dbReference type="Pfam" id="PF08401">
    <property type="entry name" value="ArdcN"/>
    <property type="match status" value="1"/>
</dbReference>
<reference evidence="2 3" key="1">
    <citation type="submission" date="2018-01" db="EMBL/GenBank/DDBJ databases">
        <title>G. obscuriglobus.</title>
        <authorList>
            <person name="Franke J."/>
            <person name="Blomberg W."/>
            <person name="Selmecki A."/>
        </authorList>
    </citation>
    <scope>NUCLEOTIDE SEQUENCE [LARGE SCALE GENOMIC DNA]</scope>
    <source>
        <strain evidence="2 3">DSM 5831</strain>
    </source>
</reference>
<dbReference type="InterPro" id="IPR013610">
    <property type="entry name" value="ArdC_N"/>
</dbReference>
<keyword evidence="3" id="KW-1185">Reference proteome</keyword>
<protein>
    <recommendedName>
        <fullName evidence="1">N-terminal domain-containing protein</fullName>
    </recommendedName>
</protein>